<name>A0A3N4MGW0_9BACT</name>
<feature type="transmembrane region" description="Helical" evidence="2">
    <location>
        <begin position="35"/>
        <end position="55"/>
    </location>
</feature>
<keyword evidence="4" id="KW-1185">Reference proteome</keyword>
<dbReference type="Proteomes" id="UP000279089">
    <property type="component" value="Unassembled WGS sequence"/>
</dbReference>
<protein>
    <submittedName>
        <fullName evidence="3">Uncharacterized protein</fullName>
    </submittedName>
</protein>
<comment type="caution">
    <text evidence="3">The sequence shown here is derived from an EMBL/GenBank/DDBJ whole genome shotgun (WGS) entry which is preliminary data.</text>
</comment>
<proteinExistence type="predicted"/>
<feature type="region of interest" description="Disordered" evidence="1">
    <location>
        <begin position="63"/>
        <end position="99"/>
    </location>
</feature>
<organism evidence="3 4">
    <name type="scientific">Chitinophaga barathri</name>
    <dbReference type="NCBI Taxonomy" id="1647451"/>
    <lineage>
        <taxon>Bacteria</taxon>
        <taxon>Pseudomonadati</taxon>
        <taxon>Bacteroidota</taxon>
        <taxon>Chitinophagia</taxon>
        <taxon>Chitinophagales</taxon>
        <taxon>Chitinophagaceae</taxon>
        <taxon>Chitinophaga</taxon>
    </lineage>
</organism>
<dbReference type="RefSeq" id="WP_123864510.1">
    <property type="nucleotide sequence ID" value="NZ_QXZY01000001.1"/>
</dbReference>
<dbReference type="EMBL" id="RMBX01000001">
    <property type="protein sequence ID" value="RPD43101.1"/>
    <property type="molecule type" value="Genomic_DNA"/>
</dbReference>
<gene>
    <name evidence="3" type="ORF">EG028_02065</name>
</gene>
<evidence type="ECO:0000313" key="4">
    <source>
        <dbReference type="Proteomes" id="UP000279089"/>
    </source>
</evidence>
<feature type="compositionally biased region" description="Pro residues" evidence="1">
    <location>
        <begin position="66"/>
        <end position="77"/>
    </location>
</feature>
<reference evidence="4" key="1">
    <citation type="submission" date="2018-11" db="EMBL/GenBank/DDBJ databases">
        <title>Chitinophaga lutea sp.nov., isolate from arsenic contaminated soil.</title>
        <authorList>
            <person name="Zong Y."/>
        </authorList>
    </citation>
    <scope>NUCLEOTIDE SEQUENCE [LARGE SCALE GENOMIC DNA]</scope>
    <source>
        <strain evidence="4">YLT18</strain>
    </source>
</reference>
<accession>A0A3N4MGW0</accession>
<keyword evidence="2" id="KW-0472">Membrane</keyword>
<dbReference type="AlphaFoldDB" id="A0A3N4MGW0"/>
<evidence type="ECO:0000256" key="2">
    <source>
        <dbReference type="SAM" id="Phobius"/>
    </source>
</evidence>
<keyword evidence="2" id="KW-1133">Transmembrane helix</keyword>
<keyword evidence="2" id="KW-0812">Transmembrane</keyword>
<evidence type="ECO:0000313" key="3">
    <source>
        <dbReference type="EMBL" id="RPD43101.1"/>
    </source>
</evidence>
<evidence type="ECO:0000256" key="1">
    <source>
        <dbReference type="SAM" id="MobiDB-lite"/>
    </source>
</evidence>
<sequence>MELVFFVFVMAHFCLRKHDYKPSPQKHRLMLSSVSWLEFIGGFAVVSLGWIAYVYRDEILRREKPPVPGTPPPPPGPKRIWQVSEESDPATQPVPAAVAGNPSYQLPPFETHSAYRQKLFDEEDDMEDGPEDGEFEALEEIAISIRQTITDSREIGSNLGLLDKIKPIIASYPDLGHPSLRAAIQNMIARAAFQECGLSLTTAELDTLWQQEG</sequence>